<sequence length="72" mass="8336">MFSVSKLSKSQYKIGSTHQYKVHHMFEIIFVVGNFTKLESVLHYLFEDDAKDGDAFDVKPYYCSSPLHSMLV</sequence>
<organism evidence="1 2">
    <name type="scientific">Microctonus hyperodae</name>
    <name type="common">Parasitoid wasp</name>
    <dbReference type="NCBI Taxonomy" id="165561"/>
    <lineage>
        <taxon>Eukaryota</taxon>
        <taxon>Metazoa</taxon>
        <taxon>Ecdysozoa</taxon>
        <taxon>Arthropoda</taxon>
        <taxon>Hexapoda</taxon>
        <taxon>Insecta</taxon>
        <taxon>Pterygota</taxon>
        <taxon>Neoptera</taxon>
        <taxon>Endopterygota</taxon>
        <taxon>Hymenoptera</taxon>
        <taxon>Apocrita</taxon>
        <taxon>Ichneumonoidea</taxon>
        <taxon>Braconidae</taxon>
        <taxon>Euphorinae</taxon>
        <taxon>Microctonus</taxon>
    </lineage>
</organism>
<dbReference type="EMBL" id="JAQQBR010001832">
    <property type="protein sequence ID" value="KAK0166584.1"/>
    <property type="molecule type" value="Genomic_DNA"/>
</dbReference>
<accession>A0AA39KM75</accession>
<protein>
    <submittedName>
        <fullName evidence="1">Uncharacterized protein</fullName>
    </submittedName>
</protein>
<name>A0AA39KM75_MICHY</name>
<keyword evidence="2" id="KW-1185">Reference proteome</keyword>
<gene>
    <name evidence="1" type="ORF">PV327_004077</name>
</gene>
<comment type="caution">
    <text evidence="1">The sequence shown here is derived from an EMBL/GenBank/DDBJ whole genome shotgun (WGS) entry which is preliminary data.</text>
</comment>
<reference evidence="1" key="2">
    <citation type="submission" date="2023-03" db="EMBL/GenBank/DDBJ databases">
        <authorList>
            <person name="Inwood S.N."/>
            <person name="Skelly J.G."/>
            <person name="Guhlin J."/>
            <person name="Harrop T.W.R."/>
            <person name="Goldson S.G."/>
            <person name="Dearden P.K."/>
        </authorList>
    </citation>
    <scope>NUCLEOTIDE SEQUENCE</scope>
    <source>
        <strain evidence="1">Lincoln</strain>
        <tissue evidence="1">Whole body</tissue>
    </source>
</reference>
<dbReference type="Proteomes" id="UP001168972">
    <property type="component" value="Unassembled WGS sequence"/>
</dbReference>
<proteinExistence type="predicted"/>
<dbReference type="AlphaFoldDB" id="A0AA39KM75"/>
<evidence type="ECO:0000313" key="1">
    <source>
        <dbReference type="EMBL" id="KAK0166584.1"/>
    </source>
</evidence>
<reference evidence="1" key="1">
    <citation type="journal article" date="2023" name="bioRxiv">
        <title>Scaffold-level genome assemblies of two parasitoid biocontrol wasps reveal the parthenogenesis mechanism and an associated novel virus.</title>
        <authorList>
            <person name="Inwood S."/>
            <person name="Skelly J."/>
            <person name="Guhlin J."/>
            <person name="Harrop T."/>
            <person name="Goldson S."/>
            <person name="Dearden P."/>
        </authorList>
    </citation>
    <scope>NUCLEOTIDE SEQUENCE</scope>
    <source>
        <strain evidence="1">Lincoln</strain>
        <tissue evidence="1">Whole body</tissue>
    </source>
</reference>
<evidence type="ECO:0000313" key="2">
    <source>
        <dbReference type="Proteomes" id="UP001168972"/>
    </source>
</evidence>